<dbReference type="GO" id="GO:0008984">
    <property type="term" value="F:protein-glutamate methylesterase activity"/>
    <property type="evidence" value="ECO:0007669"/>
    <property type="project" value="UniProtKB-EC"/>
</dbReference>
<dbReference type="Pfam" id="PF01339">
    <property type="entry name" value="CheB_methylest"/>
    <property type="match status" value="1"/>
</dbReference>
<reference evidence="6 7" key="1">
    <citation type="submission" date="2017-05" db="EMBL/GenBank/DDBJ databases">
        <title>Biotechnological potential of actinobacteria isolated from South African environments.</title>
        <authorList>
            <person name="Le Roes-Hill M."/>
            <person name="Prins A."/>
            <person name="Durrell K.A."/>
        </authorList>
    </citation>
    <scope>NUCLEOTIDE SEQUENCE [LARGE SCALE GENOMIC DNA]</scope>
    <source>
        <strain evidence="6">BS2</strain>
    </source>
</reference>
<comment type="catalytic activity">
    <reaction evidence="3">
        <text>[protein]-L-glutamate 5-O-methyl ester + H2O = L-glutamyl-[protein] + methanol + H(+)</text>
        <dbReference type="Rhea" id="RHEA:23236"/>
        <dbReference type="Rhea" id="RHEA-COMP:10208"/>
        <dbReference type="Rhea" id="RHEA-COMP:10311"/>
        <dbReference type="ChEBI" id="CHEBI:15377"/>
        <dbReference type="ChEBI" id="CHEBI:15378"/>
        <dbReference type="ChEBI" id="CHEBI:17790"/>
        <dbReference type="ChEBI" id="CHEBI:29973"/>
        <dbReference type="ChEBI" id="CHEBI:82795"/>
        <dbReference type="EC" id="3.1.1.61"/>
    </reaction>
</comment>
<dbReference type="STRING" id="417102.CA982_04680"/>
<comment type="caution">
    <text evidence="6">The sequence shown here is derived from an EMBL/GenBank/DDBJ whole genome shotgun (WGS) entry which is preliminary data.</text>
</comment>
<evidence type="ECO:0000313" key="6">
    <source>
        <dbReference type="EMBL" id="OUC80003.1"/>
    </source>
</evidence>
<dbReference type="CDD" id="cd16433">
    <property type="entry name" value="CheB"/>
    <property type="match status" value="1"/>
</dbReference>
<dbReference type="OrthoDB" id="9791760at2"/>
<keyword evidence="7" id="KW-1185">Reference proteome</keyword>
<evidence type="ECO:0000313" key="7">
    <source>
        <dbReference type="Proteomes" id="UP000194632"/>
    </source>
</evidence>
<dbReference type="Proteomes" id="UP000194632">
    <property type="component" value="Unassembled WGS sequence"/>
</dbReference>
<feature type="active site" evidence="4">
    <location>
        <position position="39"/>
    </location>
</feature>
<dbReference type="GO" id="GO:0005737">
    <property type="term" value="C:cytoplasm"/>
    <property type="evidence" value="ECO:0007669"/>
    <property type="project" value="InterPro"/>
</dbReference>
<feature type="active site" evidence="4">
    <location>
        <position position="12"/>
    </location>
</feature>
<evidence type="ECO:0000256" key="2">
    <source>
        <dbReference type="ARBA" id="ARBA00039140"/>
    </source>
</evidence>
<dbReference type="PIRSF" id="PIRSF036461">
    <property type="entry name" value="Chmtx_methlestr"/>
    <property type="match status" value="1"/>
</dbReference>
<dbReference type="GO" id="GO:0006935">
    <property type="term" value="P:chemotaxis"/>
    <property type="evidence" value="ECO:0007669"/>
    <property type="project" value="UniProtKB-UniRule"/>
</dbReference>
<dbReference type="Gene3D" id="3.40.50.180">
    <property type="entry name" value="Methylesterase CheB, C-terminal domain"/>
    <property type="match status" value="1"/>
</dbReference>
<feature type="domain" description="CheB-type methylesterase" evidence="5">
    <location>
        <begin position="1"/>
        <end position="189"/>
    </location>
</feature>
<dbReference type="GO" id="GO:0000156">
    <property type="term" value="F:phosphorelay response regulator activity"/>
    <property type="evidence" value="ECO:0007669"/>
    <property type="project" value="InterPro"/>
</dbReference>
<protein>
    <recommendedName>
        <fullName evidence="2">protein-glutamate methylesterase</fullName>
        <ecNumber evidence="2">3.1.1.61</ecNumber>
    </recommendedName>
</protein>
<dbReference type="InterPro" id="IPR000673">
    <property type="entry name" value="Sig_transdc_resp-reg_Me-estase"/>
</dbReference>
<dbReference type="SUPFAM" id="SSF52738">
    <property type="entry name" value="Methylesterase CheB, C-terminal domain"/>
    <property type="match status" value="1"/>
</dbReference>
<evidence type="ECO:0000259" key="5">
    <source>
        <dbReference type="PROSITE" id="PS50122"/>
    </source>
</evidence>
<evidence type="ECO:0000256" key="1">
    <source>
        <dbReference type="ARBA" id="ARBA00022801"/>
    </source>
</evidence>
<gene>
    <name evidence="6" type="ORF">CA982_04680</name>
</gene>
<name>A0A243QEE8_9ACTN</name>
<sequence>MTQQRVVAIGASAGGVEALSVLVSSLPADFSQAVLVVLHMPVGVSSALPRILDRAGPLPAVAAENDMELRPGTIYVGVPDRHLLLNDDRLAVTDGPTENRHRPSINALFRSLALHAGPYGTGVLLSGALDDGVNGLVAIRERGGVTVVQDPADAAFPAMPTNAISRAEPDHIVTAADAAKVLTELSGRQLTEITMEPDRMLETENRIAMGHAFAKPSDSEDLGPPTNFVCPDCHGGLMQIDEHSFRCRIGHAWSADALLQAQSAEIDSALGMAIRSLQEKAELAESLAAKVSPGVLQKRYQRTSAEARHAADVLRTRLWSPPFTEGDAAEAVQP</sequence>
<dbReference type="PROSITE" id="PS50122">
    <property type="entry name" value="CHEB"/>
    <property type="match status" value="1"/>
</dbReference>
<keyword evidence="4" id="KW-0145">Chemotaxis</keyword>
<feature type="active site" evidence="4">
    <location>
        <position position="131"/>
    </location>
</feature>
<dbReference type="AlphaFoldDB" id="A0A243QEE8"/>
<dbReference type="InterPro" id="IPR011247">
    <property type="entry name" value="Chemotax_prot-Glu_Me-esterase"/>
</dbReference>
<dbReference type="EC" id="3.1.1.61" evidence="2"/>
<organism evidence="6 7">
    <name type="scientific">Gordonia lacunae</name>
    <dbReference type="NCBI Taxonomy" id="417102"/>
    <lineage>
        <taxon>Bacteria</taxon>
        <taxon>Bacillati</taxon>
        <taxon>Actinomycetota</taxon>
        <taxon>Actinomycetes</taxon>
        <taxon>Mycobacteriales</taxon>
        <taxon>Gordoniaceae</taxon>
        <taxon>Gordonia</taxon>
    </lineage>
</organism>
<evidence type="ECO:0000256" key="3">
    <source>
        <dbReference type="ARBA" id="ARBA00048267"/>
    </source>
</evidence>
<dbReference type="PANTHER" id="PTHR42872">
    <property type="entry name" value="PROTEIN-GLUTAMATE METHYLESTERASE/PROTEIN-GLUTAMINE GLUTAMINASE"/>
    <property type="match status" value="1"/>
</dbReference>
<keyword evidence="1 4" id="KW-0378">Hydrolase</keyword>
<proteinExistence type="predicted"/>
<dbReference type="EMBL" id="NGFO01000004">
    <property type="protein sequence ID" value="OUC80003.1"/>
    <property type="molecule type" value="Genomic_DNA"/>
</dbReference>
<dbReference type="PANTHER" id="PTHR42872:SF6">
    <property type="entry name" value="PROTEIN-GLUTAMATE METHYLESTERASE_PROTEIN-GLUTAMINE GLUTAMINASE"/>
    <property type="match status" value="1"/>
</dbReference>
<dbReference type="RefSeq" id="WP_086534195.1">
    <property type="nucleotide sequence ID" value="NZ_NGFO01000004.1"/>
</dbReference>
<accession>A0A243QEE8</accession>
<dbReference type="InterPro" id="IPR035909">
    <property type="entry name" value="CheB_C"/>
</dbReference>
<evidence type="ECO:0000256" key="4">
    <source>
        <dbReference type="PROSITE-ProRule" id="PRU00050"/>
    </source>
</evidence>